<dbReference type="Proteomes" id="UP000238378">
    <property type="component" value="Unassembled WGS sequence"/>
</dbReference>
<name>A0A241RQF6_LACPE</name>
<dbReference type="EMBL" id="PVOB01000053">
    <property type="protein sequence ID" value="PRO95460.1"/>
    <property type="molecule type" value="Genomic_DNA"/>
</dbReference>
<dbReference type="PANTHER" id="PTHR10359">
    <property type="entry name" value="A/G-SPECIFIC ADENINE GLYCOSYLASE/ENDONUCLEASE III"/>
    <property type="match status" value="1"/>
</dbReference>
<evidence type="ECO:0000313" key="14">
    <source>
        <dbReference type="Proteomes" id="UP001267003"/>
    </source>
</evidence>
<dbReference type="Proteomes" id="UP000276249">
    <property type="component" value="Unassembled WGS sequence"/>
</dbReference>
<reference evidence="8 11" key="1">
    <citation type="submission" date="2018-03" db="EMBL/GenBank/DDBJ databases">
        <title>Draft Genome Sequences of six Lactobacillus pentosus Strains Isolated from Brines of Traditionally Fermented Spanish-Style Green Table Olives.</title>
        <authorList>
            <person name="Calero-Delgado B."/>
            <person name="Martin-Platero A.M."/>
            <person name="Perez-Pulido A.J."/>
            <person name="Benitez-Cabello A."/>
            <person name="Casimiro-Soriguer C.S."/>
            <person name="Martinez-Bueno M."/>
            <person name="Arroyo-Lopez F.N."/>
            <person name="Rodriguez-Gomez F."/>
            <person name="Bautista-Gallego J."/>
            <person name="Garrido-Fernandez A."/>
            <person name="Jimenez-Diaz R."/>
        </authorList>
    </citation>
    <scope>NUCLEOTIDE SEQUENCE [LARGE SCALE GENOMIC DNA]</scope>
    <source>
        <strain evidence="8 11">IG2</strain>
    </source>
</reference>
<dbReference type="Pfam" id="PF00730">
    <property type="entry name" value="HhH-GPD"/>
    <property type="match status" value="1"/>
</dbReference>
<keyword evidence="11" id="KW-1185">Reference proteome</keyword>
<dbReference type="KEGG" id="lpg:BB562_14830"/>
<sequence>MTIETLYQQLLAAMGPRHWLEDGVPPAETPWEILWGGILVQNTNWRNVDYALANLKTATGFDPERLLALSDETLTKLVKPAGFYTRKVPTLKSLAAWCGRYEFDLARMRALPATQLRSELKALRGIGDETADYFSMYVFHQPTIIVDTYLRRLFTWLNQPLPSNYMRAQQLIMQAWDYDLTTAWEFHALVVDFGKDVKTAADFAHSSLATQRLTLDSKGLAN</sequence>
<keyword evidence="3" id="KW-0408">Iron</keyword>
<dbReference type="SUPFAM" id="SSF48150">
    <property type="entry name" value="DNA-glycosylase"/>
    <property type="match status" value="1"/>
</dbReference>
<evidence type="ECO:0000313" key="12">
    <source>
        <dbReference type="Proteomes" id="UP000276249"/>
    </source>
</evidence>
<evidence type="ECO:0000313" key="13">
    <source>
        <dbReference type="Proteomes" id="UP000281061"/>
    </source>
</evidence>
<dbReference type="Gene3D" id="1.10.1670.10">
    <property type="entry name" value="Helix-hairpin-Helix base-excision DNA repair enzymes (C-terminal)"/>
    <property type="match status" value="1"/>
</dbReference>
<dbReference type="GO" id="GO:0046872">
    <property type="term" value="F:metal ion binding"/>
    <property type="evidence" value="ECO:0007669"/>
    <property type="project" value="UniProtKB-KW"/>
</dbReference>
<dbReference type="Proteomes" id="UP001267003">
    <property type="component" value="Unassembled WGS sequence"/>
</dbReference>
<dbReference type="InterPro" id="IPR023170">
    <property type="entry name" value="HhH_base_excis_C"/>
</dbReference>
<dbReference type="EMBL" id="RDCJ01000119">
    <property type="protein sequence ID" value="RMW42845.1"/>
    <property type="molecule type" value="Genomic_DNA"/>
</dbReference>
<dbReference type="PIRSF" id="PIRSF001435">
    <property type="entry name" value="Nth"/>
    <property type="match status" value="1"/>
</dbReference>
<dbReference type="EMBL" id="JAVLAO010000001">
    <property type="protein sequence ID" value="MDT7037801.1"/>
    <property type="molecule type" value="Genomic_DNA"/>
</dbReference>
<dbReference type="GO" id="GO:0004519">
    <property type="term" value="F:endonuclease activity"/>
    <property type="evidence" value="ECO:0007669"/>
    <property type="project" value="UniProtKB-KW"/>
</dbReference>
<reference evidence="12 13" key="2">
    <citation type="submission" date="2018-10" db="EMBL/GenBank/DDBJ databases">
        <title>Genome sequences of five Lactobacillus pentosus strains isolated from brines of traditionally fermented spanish-style green table olives and differences between them.</title>
        <authorList>
            <person name="Jimenez Diaz R."/>
        </authorList>
    </citation>
    <scope>NUCLEOTIDE SEQUENCE [LARGE SCALE GENOMIC DNA]</scope>
    <source>
        <strain evidence="9 12">IG10</strain>
        <strain evidence="10 13">IG8</strain>
    </source>
</reference>
<keyword evidence="4" id="KW-0411">Iron-sulfur</keyword>
<evidence type="ECO:0000313" key="9">
    <source>
        <dbReference type="EMBL" id="RMW42845.1"/>
    </source>
</evidence>
<dbReference type="GO" id="GO:0051539">
    <property type="term" value="F:4 iron, 4 sulfur cluster binding"/>
    <property type="evidence" value="ECO:0007669"/>
    <property type="project" value="UniProtKB-KW"/>
</dbReference>
<dbReference type="Proteomes" id="UP000281061">
    <property type="component" value="Unassembled WGS sequence"/>
</dbReference>
<evidence type="ECO:0000259" key="5">
    <source>
        <dbReference type="SMART" id="SM00478"/>
    </source>
</evidence>
<dbReference type="RefSeq" id="WP_088770591.1">
    <property type="nucleotide sequence ID" value="NZ_BOUG01000011.1"/>
</dbReference>
<dbReference type="CDD" id="cd00056">
    <property type="entry name" value="ENDO3c"/>
    <property type="match status" value="1"/>
</dbReference>
<evidence type="ECO:0000313" key="6">
    <source>
        <dbReference type="EMBL" id="MDT6989536.1"/>
    </source>
</evidence>
<dbReference type="SMART" id="SM00478">
    <property type="entry name" value="ENDO3c"/>
    <property type="match status" value="1"/>
</dbReference>
<organism evidence="6 14">
    <name type="scientific">Lactiplantibacillus pentosus</name>
    <name type="common">Lactobacillus pentosus</name>
    <dbReference type="NCBI Taxonomy" id="1589"/>
    <lineage>
        <taxon>Bacteria</taxon>
        <taxon>Bacillati</taxon>
        <taxon>Bacillota</taxon>
        <taxon>Bacilli</taxon>
        <taxon>Lactobacillales</taxon>
        <taxon>Lactobacillaceae</taxon>
        <taxon>Lactiplantibacillus</taxon>
    </lineage>
</organism>
<dbReference type="EMBL" id="JAVLAQ010000001">
    <property type="protein sequence ID" value="MDT6989536.1"/>
    <property type="molecule type" value="Genomic_DNA"/>
</dbReference>
<evidence type="ECO:0000313" key="11">
    <source>
        <dbReference type="Proteomes" id="UP000238378"/>
    </source>
</evidence>
<dbReference type="EMBL" id="RDCL01000049">
    <property type="protein sequence ID" value="RMW55854.1"/>
    <property type="molecule type" value="Genomic_DNA"/>
</dbReference>
<evidence type="ECO:0000313" key="10">
    <source>
        <dbReference type="EMBL" id="RMW55854.1"/>
    </source>
</evidence>
<evidence type="ECO:0000313" key="7">
    <source>
        <dbReference type="EMBL" id="MDT7037801.1"/>
    </source>
</evidence>
<feature type="domain" description="HhH-GPD" evidence="5">
    <location>
        <begin position="39"/>
        <end position="196"/>
    </location>
</feature>
<keyword evidence="6" id="KW-0255">Endonuclease</keyword>
<evidence type="ECO:0000256" key="4">
    <source>
        <dbReference type="ARBA" id="ARBA00023014"/>
    </source>
</evidence>
<reference evidence="6" key="3">
    <citation type="submission" date="2023-08" db="EMBL/GenBank/DDBJ databases">
        <authorList>
            <person name="Page C.A."/>
            <person name="Perez-Diaz I.M."/>
        </authorList>
    </citation>
    <scope>NUCLEOTIDE SEQUENCE</scope>
    <source>
        <strain evidence="7">1.8.9</strain>
        <strain evidence="6">7.8.46</strain>
    </source>
</reference>
<dbReference type="AlphaFoldDB" id="A0A241RQF6"/>
<dbReference type="Proteomes" id="UP001263852">
    <property type="component" value="Unassembled WGS sequence"/>
</dbReference>
<evidence type="ECO:0000256" key="1">
    <source>
        <dbReference type="ARBA" id="ARBA00022485"/>
    </source>
</evidence>
<evidence type="ECO:0000313" key="8">
    <source>
        <dbReference type="EMBL" id="PRO95460.1"/>
    </source>
</evidence>
<evidence type="ECO:0000256" key="2">
    <source>
        <dbReference type="ARBA" id="ARBA00022723"/>
    </source>
</evidence>
<keyword evidence="6" id="KW-0540">Nuclease</keyword>
<gene>
    <name evidence="8" type="ORF">C6Y08_04495</name>
    <name evidence="10" type="ORF">D6U17_06280</name>
    <name evidence="9" type="ORF">D6U18_16875</name>
    <name evidence="6" type="ORF">RI536_05395</name>
    <name evidence="7" type="ORF">RI555_02085</name>
</gene>
<accession>A0A241RQF6</accession>
<dbReference type="PANTHER" id="PTHR10359:SF19">
    <property type="entry name" value="DNA REPAIR GLYCOSYLASE MJ1434-RELATED"/>
    <property type="match status" value="1"/>
</dbReference>
<dbReference type="GO" id="GO:0006284">
    <property type="term" value="P:base-excision repair"/>
    <property type="evidence" value="ECO:0007669"/>
    <property type="project" value="InterPro"/>
</dbReference>
<keyword evidence="2" id="KW-0479">Metal-binding</keyword>
<keyword evidence="1" id="KW-0004">4Fe-4S</keyword>
<evidence type="ECO:0000256" key="3">
    <source>
        <dbReference type="ARBA" id="ARBA00023004"/>
    </source>
</evidence>
<dbReference type="InterPro" id="IPR011257">
    <property type="entry name" value="DNA_glycosylase"/>
</dbReference>
<proteinExistence type="predicted"/>
<dbReference type="InterPro" id="IPR003265">
    <property type="entry name" value="HhH-GPD_domain"/>
</dbReference>
<comment type="caution">
    <text evidence="6">The sequence shown here is derived from an EMBL/GenBank/DDBJ whole genome shotgun (WGS) entry which is preliminary data.</text>
</comment>
<protein>
    <submittedName>
        <fullName evidence="6">Endonuclease III</fullName>
    </submittedName>
</protein>
<dbReference type="Gene3D" id="1.10.340.30">
    <property type="entry name" value="Hypothetical protein, domain 2"/>
    <property type="match status" value="1"/>
</dbReference>
<keyword evidence="6" id="KW-0378">Hydrolase</keyword>